<dbReference type="Gene3D" id="1.25.40.10">
    <property type="entry name" value="Tetratricopeptide repeat domain"/>
    <property type="match status" value="1"/>
</dbReference>
<dbReference type="GO" id="GO:0045048">
    <property type="term" value="P:protein insertion into ER membrane"/>
    <property type="evidence" value="ECO:0007669"/>
    <property type="project" value="InterPro"/>
</dbReference>
<dbReference type="GO" id="GO:0005829">
    <property type="term" value="C:cytosol"/>
    <property type="evidence" value="ECO:0007669"/>
    <property type="project" value="TreeGrafter"/>
</dbReference>
<evidence type="ECO:0000256" key="1">
    <source>
        <dbReference type="ARBA" id="ARBA00005351"/>
    </source>
</evidence>
<evidence type="ECO:0000313" key="3">
    <source>
        <dbReference type="EMBL" id="KIO31677.1"/>
    </source>
</evidence>
<evidence type="ECO:0008006" key="5">
    <source>
        <dbReference type="Google" id="ProtNLM"/>
    </source>
</evidence>
<dbReference type="HOGENOM" id="CLU_046061_0_0_1"/>
<gene>
    <name evidence="3" type="ORF">M407DRAFT_241746</name>
</gene>
<dbReference type="STRING" id="1051891.A0A0C3MD20"/>
<organism evidence="3 4">
    <name type="scientific">Tulasnella calospora MUT 4182</name>
    <dbReference type="NCBI Taxonomy" id="1051891"/>
    <lineage>
        <taxon>Eukaryota</taxon>
        <taxon>Fungi</taxon>
        <taxon>Dikarya</taxon>
        <taxon>Basidiomycota</taxon>
        <taxon>Agaricomycotina</taxon>
        <taxon>Agaricomycetes</taxon>
        <taxon>Cantharellales</taxon>
        <taxon>Tulasnellaceae</taxon>
        <taxon>Tulasnella</taxon>
    </lineage>
</organism>
<protein>
    <recommendedName>
        <fullName evidence="5">Cytoplasmic protein</fullName>
    </recommendedName>
</protein>
<evidence type="ECO:0000313" key="4">
    <source>
        <dbReference type="Proteomes" id="UP000054248"/>
    </source>
</evidence>
<dbReference type="AlphaFoldDB" id="A0A0C3MD20"/>
<dbReference type="PANTHER" id="PTHR12875">
    <property type="entry name" value="GOLGI TO ER TRAFFIC PROTEIN 4 HOMOLOG"/>
    <property type="match status" value="1"/>
</dbReference>
<evidence type="ECO:0000256" key="2">
    <source>
        <dbReference type="SAM" id="MobiDB-lite"/>
    </source>
</evidence>
<dbReference type="PANTHER" id="PTHR12875:SF0">
    <property type="entry name" value="GOLGI TO ER TRAFFIC PROTEIN 4 HOMOLOG"/>
    <property type="match status" value="1"/>
</dbReference>
<name>A0A0C3MD20_9AGAM</name>
<dbReference type="EMBL" id="KN822961">
    <property type="protein sequence ID" value="KIO31677.1"/>
    <property type="molecule type" value="Genomic_DNA"/>
</dbReference>
<accession>A0A0C3MD20</accession>
<sequence>MPPAPSPDTALKAILPLIAQGDAYSAHQKARTFVSRYTKAKQYDVAIQVLFQSARELLKAGQPGSGTDLGGMLLDVYESKGEALTEESRGRLTQLIALTGPEGTWRDTLISKSVAWTAKAGECPAGDPDLHQYIGELFYKESDFPRAEGHLVSAGTRDSALLLAQLLFDWYQSASSTEASIDPGLFALRGTIPYLTTTNILAARTFLDKFISLLVVAKPDILIHKEPVAIGEGADQDEIWATNNHTLNFLQLAIRICQRGDSDAGAAREAKQAWVRLCGRYTGGVSGANTPGTKFLVAGGEFTREAVISLSHLYFNIQPPRTGPMNPLGDMMSAFFGGSAPSAPQNTRKAIGPGRGRGRAGGPTTIDVD</sequence>
<dbReference type="InterPro" id="IPR007317">
    <property type="entry name" value="GET4"/>
</dbReference>
<dbReference type="Pfam" id="PF04190">
    <property type="entry name" value="GET4"/>
    <property type="match status" value="1"/>
</dbReference>
<dbReference type="Proteomes" id="UP000054248">
    <property type="component" value="Unassembled WGS sequence"/>
</dbReference>
<keyword evidence="4" id="KW-1185">Reference proteome</keyword>
<dbReference type="InterPro" id="IPR011990">
    <property type="entry name" value="TPR-like_helical_dom_sf"/>
</dbReference>
<reference evidence="4" key="2">
    <citation type="submission" date="2015-01" db="EMBL/GenBank/DDBJ databases">
        <title>Evolutionary Origins and Diversification of the Mycorrhizal Mutualists.</title>
        <authorList>
            <consortium name="DOE Joint Genome Institute"/>
            <consortium name="Mycorrhizal Genomics Consortium"/>
            <person name="Kohler A."/>
            <person name="Kuo A."/>
            <person name="Nagy L.G."/>
            <person name="Floudas D."/>
            <person name="Copeland A."/>
            <person name="Barry K.W."/>
            <person name="Cichocki N."/>
            <person name="Veneault-Fourrey C."/>
            <person name="LaButti K."/>
            <person name="Lindquist E.A."/>
            <person name="Lipzen A."/>
            <person name="Lundell T."/>
            <person name="Morin E."/>
            <person name="Murat C."/>
            <person name="Riley R."/>
            <person name="Ohm R."/>
            <person name="Sun H."/>
            <person name="Tunlid A."/>
            <person name="Henrissat B."/>
            <person name="Grigoriev I.V."/>
            <person name="Hibbett D.S."/>
            <person name="Martin F."/>
        </authorList>
    </citation>
    <scope>NUCLEOTIDE SEQUENCE [LARGE SCALE GENOMIC DNA]</scope>
    <source>
        <strain evidence="4">MUT 4182</strain>
    </source>
</reference>
<reference evidence="3 4" key="1">
    <citation type="submission" date="2014-04" db="EMBL/GenBank/DDBJ databases">
        <authorList>
            <consortium name="DOE Joint Genome Institute"/>
            <person name="Kuo A."/>
            <person name="Girlanda M."/>
            <person name="Perotto S."/>
            <person name="Kohler A."/>
            <person name="Nagy L.G."/>
            <person name="Floudas D."/>
            <person name="Copeland A."/>
            <person name="Barry K.W."/>
            <person name="Cichocki N."/>
            <person name="Veneault-Fourrey C."/>
            <person name="LaButti K."/>
            <person name="Lindquist E.A."/>
            <person name="Lipzen A."/>
            <person name="Lundell T."/>
            <person name="Morin E."/>
            <person name="Murat C."/>
            <person name="Sun H."/>
            <person name="Tunlid A."/>
            <person name="Henrissat B."/>
            <person name="Grigoriev I.V."/>
            <person name="Hibbett D.S."/>
            <person name="Martin F."/>
            <person name="Nordberg H.P."/>
            <person name="Cantor M.N."/>
            <person name="Hua S.X."/>
        </authorList>
    </citation>
    <scope>NUCLEOTIDE SEQUENCE [LARGE SCALE GENOMIC DNA]</scope>
    <source>
        <strain evidence="3 4">MUT 4182</strain>
    </source>
</reference>
<proteinExistence type="inferred from homology"/>
<dbReference type="OrthoDB" id="10252405at2759"/>
<feature type="region of interest" description="Disordered" evidence="2">
    <location>
        <begin position="339"/>
        <end position="369"/>
    </location>
</feature>
<comment type="similarity">
    <text evidence="1">Belongs to the GET4 family.</text>
</comment>